<evidence type="ECO:0000313" key="3">
    <source>
        <dbReference type="RefSeq" id="XP_010485558.1"/>
    </source>
</evidence>
<proteinExistence type="predicted"/>
<reference evidence="2" key="1">
    <citation type="journal article" date="2014" name="Nat. Commun.">
        <title>The emerging biofuel crop Camelina sativa retains a highly undifferentiated hexaploid genome structure.</title>
        <authorList>
            <person name="Kagale S."/>
            <person name="Koh C."/>
            <person name="Nixon J."/>
            <person name="Bollina V."/>
            <person name="Clarke W.E."/>
            <person name="Tuteja R."/>
            <person name="Spillane C."/>
            <person name="Robinson S.J."/>
            <person name="Links M.G."/>
            <person name="Clarke C."/>
            <person name="Higgins E.E."/>
            <person name="Huebert T."/>
            <person name="Sharpe A.G."/>
            <person name="Parkin I.A."/>
        </authorList>
    </citation>
    <scope>NUCLEOTIDE SEQUENCE [LARGE SCALE GENOMIC DNA]</scope>
    <source>
        <strain evidence="2">cv. DH55</strain>
    </source>
</reference>
<dbReference type="PANTHER" id="PTHR36748:SF4">
    <property type="entry name" value="MENTAL RETARDATION GTPASE ACTIVATING PROTEIN"/>
    <property type="match status" value="1"/>
</dbReference>
<evidence type="ECO:0000313" key="2">
    <source>
        <dbReference type="Proteomes" id="UP000694864"/>
    </source>
</evidence>
<sequence>MALHGEELEFNFNLRELTRKGHFRSHVTCENGISRRFSASCVRSFREDHKSCTTNFTIPSTLSSPGYSLKDEIDPSDYSFTSALKALQAKTMYKKKCDWLKPEGVVELNSKWNEAEKYICNPLSGEVPIECLSSRTLNSRSFRNLSTTHSPPFTILPSNHNFNNPRTINTPTVRIIHEDSRSPYPVLIQEKKVVGLKRDVGVQSAPATTSPIMERSTKRQVEDDDSPVEYALKLKAQQEDLKDVKSEEEKEQNMIRKEIEEDDREKETKKKRGSRCFSWMRKMHRQPRKSKCIFHICLPHLINTTC</sequence>
<feature type="compositionally biased region" description="Basic and acidic residues" evidence="1">
    <location>
        <begin position="239"/>
        <end position="259"/>
    </location>
</feature>
<dbReference type="Proteomes" id="UP000694864">
    <property type="component" value="Chromosome 19"/>
</dbReference>
<evidence type="ECO:0000256" key="1">
    <source>
        <dbReference type="SAM" id="MobiDB-lite"/>
    </source>
</evidence>
<keyword evidence="2" id="KW-1185">Reference proteome</keyword>
<name>A0ABM0XG89_CAMSA</name>
<feature type="region of interest" description="Disordered" evidence="1">
    <location>
        <begin position="239"/>
        <end position="273"/>
    </location>
</feature>
<gene>
    <name evidence="3" type="primary">LOC104763862</name>
</gene>
<protein>
    <submittedName>
        <fullName evidence="3">Uncharacterized protein LOC104763862</fullName>
    </submittedName>
</protein>
<accession>A0ABM0XG89</accession>
<feature type="region of interest" description="Disordered" evidence="1">
    <location>
        <begin position="202"/>
        <end position="224"/>
    </location>
</feature>
<dbReference type="GeneID" id="104763862"/>
<reference evidence="3" key="2">
    <citation type="submission" date="2025-08" db="UniProtKB">
        <authorList>
            <consortium name="RefSeq"/>
        </authorList>
    </citation>
    <scope>IDENTIFICATION</scope>
    <source>
        <tissue evidence="3">Leaf</tissue>
    </source>
</reference>
<dbReference type="RefSeq" id="XP_010485558.1">
    <property type="nucleotide sequence ID" value="XM_010487256.2"/>
</dbReference>
<dbReference type="PANTHER" id="PTHR36748">
    <property type="entry name" value="MENTAL RETARDATION GTPASE ACTIVATING PROTEIN"/>
    <property type="match status" value="1"/>
</dbReference>
<organism evidence="2 3">
    <name type="scientific">Camelina sativa</name>
    <name type="common">False flax</name>
    <name type="synonym">Myagrum sativum</name>
    <dbReference type="NCBI Taxonomy" id="90675"/>
    <lineage>
        <taxon>Eukaryota</taxon>
        <taxon>Viridiplantae</taxon>
        <taxon>Streptophyta</taxon>
        <taxon>Embryophyta</taxon>
        <taxon>Tracheophyta</taxon>
        <taxon>Spermatophyta</taxon>
        <taxon>Magnoliopsida</taxon>
        <taxon>eudicotyledons</taxon>
        <taxon>Gunneridae</taxon>
        <taxon>Pentapetalae</taxon>
        <taxon>rosids</taxon>
        <taxon>malvids</taxon>
        <taxon>Brassicales</taxon>
        <taxon>Brassicaceae</taxon>
        <taxon>Camelineae</taxon>
        <taxon>Camelina</taxon>
    </lineage>
</organism>